<evidence type="ECO:0000256" key="1">
    <source>
        <dbReference type="SAM" id="Coils"/>
    </source>
</evidence>
<feature type="coiled-coil region" evidence="1">
    <location>
        <begin position="352"/>
        <end position="405"/>
    </location>
</feature>
<evidence type="ECO:0000256" key="2">
    <source>
        <dbReference type="SAM" id="MobiDB-lite"/>
    </source>
</evidence>
<dbReference type="OrthoDB" id="197735at2759"/>
<dbReference type="GO" id="GO:0010824">
    <property type="term" value="P:regulation of centrosome duplication"/>
    <property type="evidence" value="ECO:0007669"/>
    <property type="project" value="TreeGrafter"/>
</dbReference>
<dbReference type="RefSeq" id="XP_011306238.1">
    <property type="nucleotide sequence ID" value="XM_011307936.1"/>
</dbReference>
<accession>A0A9R1TBT2</accession>
<dbReference type="GeneID" id="105268401"/>
<gene>
    <name evidence="4" type="primary">LOC105268401</name>
</gene>
<evidence type="ECO:0000313" key="3">
    <source>
        <dbReference type="Proteomes" id="UP000694866"/>
    </source>
</evidence>
<dbReference type="GO" id="GO:0005929">
    <property type="term" value="C:cilium"/>
    <property type="evidence" value="ECO:0007669"/>
    <property type="project" value="GOC"/>
</dbReference>
<sequence>MINIVHPQVSEKPPINKLKASSRGGQREGSRGSRNSRGRFSENEGKQCLDCSQDLSKSQIDDGVMMTGSDCTPDCNQNVIETDSCSFQQLCSMIDDLEKNLEPKHEILPVNTSFIPVEKGLISARVNLADQILPEKDESRDVRAARSTYDDILTFLGALEHDSTSGDSRDERIPDFFNESELIVEDTILRNRDERRVPPEVIREELATTLLKLEDREETIKVLKDELKNERRRACERLEEGKKAHAEGIQGQKVKYQGVIKRHQRFIEQLIKEKRELTEKCNVLAQKIKEMEAKFQKDFKVAMERQNLEIQRAREICQASEKIRRERWLEAKTSKIKEMTVKGLEPELRSMVDQHQQEIQELRSAHMKELQDVELRTIRRSNQQLEQLRLELTESHDKLAANEREALRVRFQEKFDEQETLMQAQQRKYFEDLQSEKKAFSEELVRRGREQDAVIQRISEEFQEKMAKLVKQNEIENQKFKETLSAERDSSIENFKKQQIMKSEMSEARIRDECDRERDRQIELVIERLEKETRDMKTSMQKCADNKLRCLREKYEADLQMSQDNERLTREKLTKAEKKLENLQIDFEKMENRLGKCLADLKESERVVEKLTREKDHAKNLARQEIEHEKRELEDRIASLYNEIAEINNNKECHMAQVYSRIKLIVTQKDLMINKITKQADESKNRCDHLEKLLDQQRKEYILKSL</sequence>
<protein>
    <submittedName>
        <fullName evidence="4">Centrosomal protein of 131 kDa</fullName>
    </submittedName>
</protein>
<dbReference type="GO" id="GO:0034451">
    <property type="term" value="C:centriolar satellite"/>
    <property type="evidence" value="ECO:0007669"/>
    <property type="project" value="TreeGrafter"/>
</dbReference>
<dbReference type="AlphaFoldDB" id="A0A9R1TBT2"/>
<feature type="region of interest" description="Disordered" evidence="2">
    <location>
        <begin position="1"/>
        <end position="43"/>
    </location>
</feature>
<feature type="coiled-coil region" evidence="1">
    <location>
        <begin position="526"/>
        <end position="700"/>
    </location>
</feature>
<reference evidence="4" key="1">
    <citation type="submission" date="2025-08" db="UniProtKB">
        <authorList>
            <consortium name="RefSeq"/>
        </authorList>
    </citation>
    <scope>IDENTIFICATION</scope>
    <source>
        <strain evidence="4">USDA-PBARC FA_bdor</strain>
        <tissue evidence="4">Whole organism</tissue>
    </source>
</reference>
<dbReference type="PANTHER" id="PTHR31540">
    <property type="entry name" value="CENTROSOMAL PROTEIN OF 131 KDA"/>
    <property type="match status" value="1"/>
</dbReference>
<organism evidence="3 4">
    <name type="scientific">Fopius arisanus</name>
    <dbReference type="NCBI Taxonomy" id="64838"/>
    <lineage>
        <taxon>Eukaryota</taxon>
        <taxon>Metazoa</taxon>
        <taxon>Ecdysozoa</taxon>
        <taxon>Arthropoda</taxon>
        <taxon>Hexapoda</taxon>
        <taxon>Insecta</taxon>
        <taxon>Pterygota</taxon>
        <taxon>Neoptera</taxon>
        <taxon>Endopterygota</taxon>
        <taxon>Hymenoptera</taxon>
        <taxon>Apocrita</taxon>
        <taxon>Ichneumonoidea</taxon>
        <taxon>Braconidae</taxon>
        <taxon>Opiinae</taxon>
        <taxon>Fopius</taxon>
    </lineage>
</organism>
<dbReference type="InterPro" id="IPR030465">
    <property type="entry name" value="CEP131"/>
</dbReference>
<dbReference type="Proteomes" id="UP000694866">
    <property type="component" value="Unplaced"/>
</dbReference>
<name>A0A9R1TBT2_9HYME</name>
<feature type="coiled-coil region" evidence="1">
    <location>
        <begin position="210"/>
        <end position="294"/>
    </location>
</feature>
<dbReference type="CTD" id="36010"/>
<keyword evidence="1" id="KW-0175">Coiled coil</keyword>
<dbReference type="KEGG" id="fas:105268401"/>
<proteinExistence type="predicted"/>
<evidence type="ECO:0000313" key="4">
    <source>
        <dbReference type="RefSeq" id="XP_011306238.1"/>
    </source>
</evidence>
<dbReference type="PANTHER" id="PTHR31540:SF1">
    <property type="entry name" value="CENTROSOMAL PROTEIN OF 131 KDA"/>
    <property type="match status" value="1"/>
</dbReference>
<dbReference type="GO" id="GO:0035735">
    <property type="term" value="P:intraciliary transport involved in cilium assembly"/>
    <property type="evidence" value="ECO:0007669"/>
    <property type="project" value="InterPro"/>
</dbReference>
<keyword evidence="3" id="KW-1185">Reference proteome</keyword>